<gene>
    <name evidence="1" type="ORF">HLY00_1461</name>
</gene>
<evidence type="ECO:0000313" key="2">
    <source>
        <dbReference type="Proteomes" id="UP000570517"/>
    </source>
</evidence>
<comment type="caution">
    <text evidence="1">The sequence shown here is derived from an EMBL/GenBank/DDBJ whole genome shotgun (WGS) entry which is preliminary data.</text>
</comment>
<dbReference type="EMBL" id="JABFYL010000023">
    <property type="protein sequence ID" value="NVN50294.1"/>
    <property type="molecule type" value="Genomic_DNA"/>
</dbReference>
<reference evidence="1 2" key="1">
    <citation type="submission" date="2020-05" db="EMBL/GenBank/DDBJ databases">
        <title>Draft genome sequence of Mycobacterium hippocampi DL, isolated from European seabass, Dicentrarchus labrax, reared in fish farms.</title>
        <authorList>
            <person name="Stathopoulou P."/>
            <person name="Asimakis E."/>
            <person name="Tzokas K."/>
            <person name="Batargias C."/>
            <person name="Tsiamis G."/>
        </authorList>
    </citation>
    <scope>NUCLEOTIDE SEQUENCE [LARGE SCALE GENOMIC DNA]</scope>
    <source>
        <strain evidence="1 2">DL</strain>
    </source>
</reference>
<protein>
    <submittedName>
        <fullName evidence="1">Uncharacterized protein</fullName>
    </submittedName>
</protein>
<sequence length="297" mass="33507">MLWNNGTVTQTLTERLHIVEGSTWKDAVISLLDSRSPYRPWRYGFGEAQMGDPVAIVLNTDPPSVLTVLGRIGADGTPDRALVNWPMSSPGLVDLATLAVIGDFADDPRSTWQLRGDAAIQMELALTESAYRVDESMRFGHSSVVQARILLYSEGECTGCGDDIDFTCDDARDAVRIHTVDAPARASSPPVVRTERRASYTYGWVRDKWWLPELPADLPGVLCRRCAEHMDDEGCSSLVDFRFERHPKCPRCRVSRTQKVIHTDMSNPRRLPWFDYRGCMRNDQHTWTCGACGLEWW</sequence>
<accession>A0A850PQ30</accession>
<evidence type="ECO:0000313" key="1">
    <source>
        <dbReference type="EMBL" id="NVN50294.1"/>
    </source>
</evidence>
<organism evidence="1 2">
    <name type="scientific">Mycolicibacterium hippocampi</name>
    <dbReference type="NCBI Taxonomy" id="659824"/>
    <lineage>
        <taxon>Bacteria</taxon>
        <taxon>Bacillati</taxon>
        <taxon>Actinomycetota</taxon>
        <taxon>Actinomycetes</taxon>
        <taxon>Mycobacteriales</taxon>
        <taxon>Mycobacteriaceae</taxon>
        <taxon>Mycolicibacterium</taxon>
    </lineage>
</organism>
<proteinExistence type="predicted"/>
<dbReference type="Proteomes" id="UP000570517">
    <property type="component" value="Unassembled WGS sequence"/>
</dbReference>
<dbReference type="AlphaFoldDB" id="A0A850PQ30"/>
<name>A0A850PQ30_9MYCO</name>
<keyword evidence="2" id="KW-1185">Reference proteome</keyword>